<evidence type="ECO:0000313" key="1">
    <source>
        <dbReference type="EMBL" id="TGY16919.1"/>
    </source>
</evidence>
<proteinExistence type="predicted"/>
<comment type="caution">
    <text evidence="1">The sequence shown here is derived from an EMBL/GenBank/DDBJ whole genome shotgun (WGS) entry which is preliminary data.</text>
</comment>
<dbReference type="EMBL" id="SRYV01000003">
    <property type="protein sequence ID" value="TGY16919.1"/>
    <property type="molecule type" value="Genomic_DNA"/>
</dbReference>
<dbReference type="AlphaFoldDB" id="A0A4S2BP97"/>
<evidence type="ECO:0000313" key="2">
    <source>
        <dbReference type="Proteomes" id="UP000309117"/>
    </source>
</evidence>
<dbReference type="GeneID" id="75117679"/>
<gene>
    <name evidence="1" type="ORF">E5351_02720</name>
</gene>
<name>A0A4S2BP97_9LACO</name>
<sequence length="98" mass="11299">MTDEEILQEIEKRVKESENWNIYHHLTDKLGHPALMLQENCPRGDHQGVNIDIFNGNAYVFLDNGTPAEPGRTFSVQRQRDIPALKDLLDIVAPYIRQ</sequence>
<reference evidence="1 2" key="1">
    <citation type="submission" date="2019-04" db="EMBL/GenBank/DDBJ databases">
        <title>Microbes associate with the intestines of laboratory mice.</title>
        <authorList>
            <person name="Navarre W."/>
            <person name="Wong E."/>
            <person name="Huang K."/>
            <person name="Tropini C."/>
            <person name="Ng K."/>
            <person name="Yu B."/>
        </authorList>
    </citation>
    <scope>NUCLEOTIDE SEQUENCE [LARGE SCALE GENOMIC DNA]</scope>
    <source>
        <strain evidence="1 2">NM61_E11</strain>
    </source>
</reference>
<accession>A0A4S2BP97</accession>
<protein>
    <submittedName>
        <fullName evidence="1">Uncharacterized protein</fullName>
    </submittedName>
</protein>
<dbReference type="Proteomes" id="UP000309117">
    <property type="component" value="Unassembled WGS sequence"/>
</dbReference>
<organism evidence="1 2">
    <name type="scientific">Lactobacillus intestinalis</name>
    <dbReference type="NCBI Taxonomy" id="151781"/>
    <lineage>
        <taxon>Bacteria</taxon>
        <taxon>Bacillati</taxon>
        <taxon>Bacillota</taxon>
        <taxon>Bacilli</taxon>
        <taxon>Lactobacillales</taxon>
        <taxon>Lactobacillaceae</taxon>
        <taxon>Lactobacillus</taxon>
    </lineage>
</organism>
<dbReference type="RefSeq" id="WP_057810411.1">
    <property type="nucleotide sequence ID" value="NZ_AQFR02000001.1"/>
</dbReference>